<name>A0A292YBW4_9BACT</name>
<dbReference type="Pfam" id="PF03745">
    <property type="entry name" value="DUF309"/>
    <property type="match status" value="1"/>
</dbReference>
<dbReference type="AlphaFoldDB" id="A0A292YBW4"/>
<keyword evidence="2" id="KW-1185">Reference proteome</keyword>
<comment type="caution">
    <text evidence="1">The sequence shown here is derived from an EMBL/GenBank/DDBJ whole genome shotgun (WGS) entry which is preliminary data.</text>
</comment>
<evidence type="ECO:0000313" key="2">
    <source>
        <dbReference type="Proteomes" id="UP000217944"/>
    </source>
</evidence>
<dbReference type="InterPro" id="IPR005500">
    <property type="entry name" value="DUF309"/>
</dbReference>
<organism evidence="1 2">
    <name type="scientific">Lebetimonas natsushimae</name>
    <dbReference type="NCBI Taxonomy" id="1936991"/>
    <lineage>
        <taxon>Bacteria</taxon>
        <taxon>Pseudomonadati</taxon>
        <taxon>Campylobacterota</taxon>
        <taxon>Epsilonproteobacteria</taxon>
        <taxon>Nautiliales</taxon>
        <taxon>Nautiliaceae</taxon>
        <taxon>Lebetimonas</taxon>
    </lineage>
</organism>
<sequence>MLKEEKRFIVNISLVEYKKLIINGNYFEAHEVLEDEWHKIRKTNNDLKWALKGLINAAVAMELKRRKRDGYSLVWKNFEKYEKYYNLDENIKETAEFVKKYKP</sequence>
<reference evidence="1 2" key="1">
    <citation type="journal article" date="2017" name="Syst. Appl. Microbiol.">
        <title>Lebetimonas natsushimae sp. nov., a novel strictly anaerobic, moderately thermophilic chemoautotroph isolated from a deep-sea hydrothermal vent polychaete nest in the Mid-Okinawa Trough.</title>
        <authorList>
            <person name="Nagata R."/>
            <person name="Takaki Y."/>
            <person name="Tame A."/>
            <person name="Nunoura T."/>
            <person name="Muto H."/>
            <person name="Mino S."/>
            <person name="Sawayama S."/>
            <person name="Takai K."/>
            <person name="Nakagawa S."/>
        </authorList>
    </citation>
    <scope>NUCLEOTIDE SEQUENCE [LARGE SCALE GENOMIC DNA]</scope>
    <source>
        <strain evidence="1 2">HS1857</strain>
    </source>
</reference>
<evidence type="ECO:0008006" key="3">
    <source>
        <dbReference type="Google" id="ProtNLM"/>
    </source>
</evidence>
<dbReference type="Proteomes" id="UP000217944">
    <property type="component" value="Unassembled WGS sequence"/>
</dbReference>
<protein>
    <recommendedName>
        <fullName evidence="3">DUF309 domain-containing protein</fullName>
    </recommendedName>
</protein>
<dbReference type="InterPro" id="IPR023203">
    <property type="entry name" value="TTHA0068_sf"/>
</dbReference>
<gene>
    <name evidence="1" type="ORF">LNAT_P0553</name>
</gene>
<dbReference type="EMBL" id="BDME01000001">
    <property type="protein sequence ID" value="GAX87258.1"/>
    <property type="molecule type" value="Genomic_DNA"/>
</dbReference>
<dbReference type="Gene3D" id="1.10.3450.10">
    <property type="entry name" value="TTHA0068-like"/>
    <property type="match status" value="1"/>
</dbReference>
<proteinExistence type="predicted"/>
<dbReference type="SUPFAM" id="SSF140663">
    <property type="entry name" value="TTHA0068-like"/>
    <property type="match status" value="1"/>
</dbReference>
<accession>A0A292YBW4</accession>
<evidence type="ECO:0000313" key="1">
    <source>
        <dbReference type="EMBL" id="GAX87258.1"/>
    </source>
</evidence>